<organism evidence="1 2">
    <name type="scientific">Phocaeicola coprophilus DSM 18228 = JCM 13818</name>
    <dbReference type="NCBI Taxonomy" id="547042"/>
    <lineage>
        <taxon>Bacteria</taxon>
        <taxon>Pseudomonadati</taxon>
        <taxon>Bacteroidota</taxon>
        <taxon>Bacteroidia</taxon>
        <taxon>Bacteroidales</taxon>
        <taxon>Bacteroidaceae</taxon>
        <taxon>Phocaeicola</taxon>
    </lineage>
</organism>
<dbReference type="HOGENOM" id="CLU_3229499_0_0_10"/>
<comment type="caution">
    <text evidence="1">The sequence shown here is derived from an EMBL/GenBank/DDBJ whole genome shotgun (WGS) entry which is preliminary data.</text>
</comment>
<accession>S0F7R3</accession>
<protein>
    <submittedName>
        <fullName evidence="1">Uncharacterized protein</fullName>
    </submittedName>
</protein>
<sequence>MSLKNNPPAPSSLFQVGQRQKDYLLNIRRQDLLYAREFSVIYI</sequence>
<proteinExistence type="predicted"/>
<evidence type="ECO:0000313" key="2">
    <source>
        <dbReference type="Proteomes" id="UP000014073"/>
    </source>
</evidence>
<dbReference type="EMBL" id="ACBW01000140">
    <property type="protein sequence ID" value="EEF76414.1"/>
    <property type="molecule type" value="Genomic_DNA"/>
</dbReference>
<keyword evidence="2" id="KW-1185">Reference proteome</keyword>
<gene>
    <name evidence="1" type="ORF">BACCOPRO_01914</name>
</gene>
<dbReference type="Proteomes" id="UP000014073">
    <property type="component" value="Unassembled WGS sequence"/>
</dbReference>
<dbReference type="AlphaFoldDB" id="S0F7R3"/>
<name>S0F7R3_9BACT</name>
<evidence type="ECO:0000313" key="1">
    <source>
        <dbReference type="EMBL" id="EEF76414.1"/>
    </source>
</evidence>
<reference evidence="1 2" key="1">
    <citation type="submission" date="2008-12" db="EMBL/GenBank/DDBJ databases">
        <authorList>
            <person name="Fulton L."/>
            <person name="Clifton S."/>
            <person name="Fulton B."/>
            <person name="Xu J."/>
            <person name="Minx P."/>
            <person name="Pepin K.H."/>
            <person name="Johnson M."/>
            <person name="Bhonagiri V."/>
            <person name="Nash W.E."/>
            <person name="Mardis E.R."/>
            <person name="Wilson R.K."/>
        </authorList>
    </citation>
    <scope>NUCLEOTIDE SEQUENCE [LARGE SCALE GENOMIC DNA]</scope>
    <source>
        <strain evidence="1 2">DSM 18228</strain>
    </source>
</reference>